<accession>A0AAE0ZVL3</accession>
<gene>
    <name evidence="2" type="ORF">RRG08_011445</name>
</gene>
<name>A0AAE0ZVL3_9GAST</name>
<protein>
    <submittedName>
        <fullName evidence="2">Uncharacterized protein</fullName>
    </submittedName>
</protein>
<feature type="region of interest" description="Disordered" evidence="1">
    <location>
        <begin position="33"/>
        <end position="52"/>
    </location>
</feature>
<comment type="caution">
    <text evidence="2">The sequence shown here is derived from an EMBL/GenBank/DDBJ whole genome shotgun (WGS) entry which is preliminary data.</text>
</comment>
<proteinExistence type="predicted"/>
<keyword evidence="3" id="KW-1185">Reference proteome</keyword>
<dbReference type="Proteomes" id="UP001283361">
    <property type="component" value="Unassembled WGS sequence"/>
</dbReference>
<evidence type="ECO:0000313" key="2">
    <source>
        <dbReference type="EMBL" id="KAK3775881.1"/>
    </source>
</evidence>
<feature type="region of interest" description="Disordered" evidence="1">
    <location>
        <begin position="1"/>
        <end position="20"/>
    </location>
</feature>
<organism evidence="2 3">
    <name type="scientific">Elysia crispata</name>
    <name type="common">lettuce slug</name>
    <dbReference type="NCBI Taxonomy" id="231223"/>
    <lineage>
        <taxon>Eukaryota</taxon>
        <taxon>Metazoa</taxon>
        <taxon>Spiralia</taxon>
        <taxon>Lophotrochozoa</taxon>
        <taxon>Mollusca</taxon>
        <taxon>Gastropoda</taxon>
        <taxon>Heterobranchia</taxon>
        <taxon>Euthyneura</taxon>
        <taxon>Panpulmonata</taxon>
        <taxon>Sacoglossa</taxon>
        <taxon>Placobranchoidea</taxon>
        <taxon>Plakobranchidae</taxon>
        <taxon>Elysia</taxon>
    </lineage>
</organism>
<evidence type="ECO:0000313" key="3">
    <source>
        <dbReference type="Proteomes" id="UP001283361"/>
    </source>
</evidence>
<dbReference type="AlphaFoldDB" id="A0AAE0ZVL3"/>
<dbReference type="EMBL" id="JAWDGP010003263">
    <property type="protein sequence ID" value="KAK3775881.1"/>
    <property type="molecule type" value="Genomic_DNA"/>
</dbReference>
<evidence type="ECO:0000256" key="1">
    <source>
        <dbReference type="SAM" id="MobiDB-lite"/>
    </source>
</evidence>
<sequence>MGWVRTDRQTGGGTKSKRFNNYEMPYFSTADCGKSEPQHRMFPRPSGRRNCSNWPASKVDSIEGEAAATGQHLKLTLLKEKLQQLASI</sequence>
<reference evidence="2" key="1">
    <citation type="journal article" date="2023" name="G3 (Bethesda)">
        <title>A reference genome for the long-term kleptoplast-retaining sea slug Elysia crispata morphotype clarki.</title>
        <authorList>
            <person name="Eastman K.E."/>
            <person name="Pendleton A.L."/>
            <person name="Shaikh M.A."/>
            <person name="Suttiyut T."/>
            <person name="Ogas R."/>
            <person name="Tomko P."/>
            <person name="Gavelis G."/>
            <person name="Widhalm J.R."/>
            <person name="Wisecaver J.H."/>
        </authorList>
    </citation>
    <scope>NUCLEOTIDE SEQUENCE</scope>
    <source>
        <strain evidence="2">ECLA1</strain>
    </source>
</reference>